<name>A0A6A6QT91_9PEZI</name>
<dbReference type="AlphaFoldDB" id="A0A6A6QT91"/>
<protein>
    <submittedName>
        <fullName evidence="2">Uncharacterized protein</fullName>
    </submittedName>
</protein>
<evidence type="ECO:0000313" key="2">
    <source>
        <dbReference type="EMBL" id="KAF2495399.1"/>
    </source>
</evidence>
<evidence type="ECO:0000256" key="1">
    <source>
        <dbReference type="SAM" id="MobiDB-lite"/>
    </source>
</evidence>
<sequence length="503" mass="57094">MARIDPDALNPVTPRKRQSLDDDADQQKTKKIRLALGPKPFNLTGLPGDILHIVANEHLESLDFFNLRLTSKHLRERTEKAFGRRYFKTKKFMLSPMSLNALLDISKHAQLGQFVRHISIGSERLQSNYLHAFEPASRSATEVWRKEYFEKYSTFVADQERMERNGDDVQILAQVFESLPNLESVSMGEVALVCPIKALRPFEDANLTQSWGVEKLIRELGAGDEPSFAPAQVPSVQRPHIPMRSRLLIDTTMGRAFDVMFKALREAGRELKVDLAIPRLPEPRMMPFDLEDGDVWYCLPMVRSLKFDSGWEVQERGTEVWVEQLVRDTVPTSVSLRHMDARSIGPNTPALRMLPVGFNAPLKTLKLFNLWEIDVDLLKTTLMRLAPSLTTLDIATVTISMTQNPTRRLRQWMEVFKVIRGLLALTSLSLADLYEYCDGNLLRDDPTDDAAKKTESKGWIYGIHLRGHKQIAQALSPDAYSQGISRESEPLIGVGWRKTMIGG</sequence>
<dbReference type="OrthoDB" id="5279008at2759"/>
<gene>
    <name evidence="2" type="ORF">BU16DRAFT_527268</name>
</gene>
<organism evidence="2 3">
    <name type="scientific">Lophium mytilinum</name>
    <dbReference type="NCBI Taxonomy" id="390894"/>
    <lineage>
        <taxon>Eukaryota</taxon>
        <taxon>Fungi</taxon>
        <taxon>Dikarya</taxon>
        <taxon>Ascomycota</taxon>
        <taxon>Pezizomycotina</taxon>
        <taxon>Dothideomycetes</taxon>
        <taxon>Pleosporomycetidae</taxon>
        <taxon>Mytilinidiales</taxon>
        <taxon>Mytilinidiaceae</taxon>
        <taxon>Lophium</taxon>
    </lineage>
</organism>
<evidence type="ECO:0000313" key="3">
    <source>
        <dbReference type="Proteomes" id="UP000799750"/>
    </source>
</evidence>
<accession>A0A6A6QT91</accession>
<reference evidence="2" key="1">
    <citation type="journal article" date="2020" name="Stud. Mycol.">
        <title>101 Dothideomycetes genomes: a test case for predicting lifestyles and emergence of pathogens.</title>
        <authorList>
            <person name="Haridas S."/>
            <person name="Albert R."/>
            <person name="Binder M."/>
            <person name="Bloem J."/>
            <person name="Labutti K."/>
            <person name="Salamov A."/>
            <person name="Andreopoulos B."/>
            <person name="Baker S."/>
            <person name="Barry K."/>
            <person name="Bills G."/>
            <person name="Bluhm B."/>
            <person name="Cannon C."/>
            <person name="Castanera R."/>
            <person name="Culley D."/>
            <person name="Daum C."/>
            <person name="Ezra D."/>
            <person name="Gonzalez J."/>
            <person name="Henrissat B."/>
            <person name="Kuo A."/>
            <person name="Liang C."/>
            <person name="Lipzen A."/>
            <person name="Lutzoni F."/>
            <person name="Magnuson J."/>
            <person name="Mondo S."/>
            <person name="Nolan M."/>
            <person name="Ohm R."/>
            <person name="Pangilinan J."/>
            <person name="Park H.-J."/>
            <person name="Ramirez L."/>
            <person name="Alfaro M."/>
            <person name="Sun H."/>
            <person name="Tritt A."/>
            <person name="Yoshinaga Y."/>
            <person name="Zwiers L.-H."/>
            <person name="Turgeon B."/>
            <person name="Goodwin S."/>
            <person name="Spatafora J."/>
            <person name="Crous P."/>
            <person name="Grigoriev I."/>
        </authorList>
    </citation>
    <scope>NUCLEOTIDE SEQUENCE</scope>
    <source>
        <strain evidence="2">CBS 269.34</strain>
    </source>
</reference>
<keyword evidence="3" id="KW-1185">Reference proteome</keyword>
<dbReference type="EMBL" id="MU004189">
    <property type="protein sequence ID" value="KAF2495399.1"/>
    <property type="molecule type" value="Genomic_DNA"/>
</dbReference>
<proteinExistence type="predicted"/>
<dbReference type="Proteomes" id="UP000799750">
    <property type="component" value="Unassembled WGS sequence"/>
</dbReference>
<feature type="region of interest" description="Disordered" evidence="1">
    <location>
        <begin position="1"/>
        <end position="27"/>
    </location>
</feature>